<dbReference type="Proteomes" id="UP000245383">
    <property type="component" value="Unassembled WGS sequence"/>
</dbReference>
<gene>
    <name evidence="1" type="ORF">BB561_000197</name>
</gene>
<accession>A0A2T9Z024</accession>
<sequence>MKDLKRYYVKLTLNFQAISGATNNKNHVYTLGITGYLIVKTSKVGYLEM</sequence>
<comment type="caution">
    <text evidence="1">The sequence shown here is derived from an EMBL/GenBank/DDBJ whole genome shotgun (WGS) entry which is preliminary data.</text>
</comment>
<name>A0A2T9Z024_9FUNG</name>
<organism evidence="1 2">
    <name type="scientific">Smittium simulii</name>
    <dbReference type="NCBI Taxonomy" id="133385"/>
    <lineage>
        <taxon>Eukaryota</taxon>
        <taxon>Fungi</taxon>
        <taxon>Fungi incertae sedis</taxon>
        <taxon>Zoopagomycota</taxon>
        <taxon>Kickxellomycotina</taxon>
        <taxon>Harpellomycetes</taxon>
        <taxon>Harpellales</taxon>
        <taxon>Legeriomycetaceae</taxon>
        <taxon>Smittium</taxon>
    </lineage>
</organism>
<protein>
    <submittedName>
        <fullName evidence="1">Uncharacterized protein</fullName>
    </submittedName>
</protein>
<evidence type="ECO:0000313" key="2">
    <source>
        <dbReference type="Proteomes" id="UP000245383"/>
    </source>
</evidence>
<reference evidence="1 2" key="1">
    <citation type="journal article" date="2018" name="MBio">
        <title>Comparative Genomics Reveals the Core Gene Toolbox for the Fungus-Insect Symbiosis.</title>
        <authorList>
            <person name="Wang Y."/>
            <person name="Stata M."/>
            <person name="Wang W."/>
            <person name="Stajich J.E."/>
            <person name="White M.M."/>
            <person name="Moncalvo J.M."/>
        </authorList>
    </citation>
    <scope>NUCLEOTIDE SEQUENCE [LARGE SCALE GENOMIC DNA]</scope>
    <source>
        <strain evidence="1 2">SWE-8-4</strain>
    </source>
</reference>
<keyword evidence="2" id="KW-1185">Reference proteome</keyword>
<evidence type="ECO:0000313" key="1">
    <source>
        <dbReference type="EMBL" id="PVU97933.1"/>
    </source>
</evidence>
<dbReference type="EMBL" id="MBFR01000005">
    <property type="protein sequence ID" value="PVU97933.1"/>
    <property type="molecule type" value="Genomic_DNA"/>
</dbReference>
<dbReference type="AlphaFoldDB" id="A0A2T9Z024"/>
<proteinExistence type="predicted"/>